<dbReference type="InterPro" id="IPR000620">
    <property type="entry name" value="EamA_dom"/>
</dbReference>
<evidence type="ECO:0000313" key="7">
    <source>
        <dbReference type="EMBL" id="ANP38199.1"/>
    </source>
</evidence>
<protein>
    <submittedName>
        <fullName evidence="8">DMT family transporter</fullName>
    </submittedName>
    <submittedName>
        <fullName evidence="7">Membrane protein</fullName>
    </submittedName>
</protein>
<dbReference type="SUPFAM" id="SSF103481">
    <property type="entry name" value="Multidrug resistance efflux transporter EmrE"/>
    <property type="match status" value="1"/>
</dbReference>
<accession>A0A1B0ZVN5</accession>
<dbReference type="OrthoDB" id="321830at2"/>
<keyword evidence="2 5" id="KW-0812">Transmembrane</keyword>
<evidence type="ECO:0000256" key="1">
    <source>
        <dbReference type="ARBA" id="ARBA00004141"/>
    </source>
</evidence>
<reference evidence="7 9" key="1">
    <citation type="submission" date="2016-04" db="EMBL/GenBank/DDBJ databases">
        <authorList>
            <person name="Evans L.H."/>
            <person name="Alamgir A."/>
            <person name="Owens N."/>
            <person name="Weber N.D."/>
            <person name="Virtaneva K."/>
            <person name="Barbian K."/>
            <person name="Babar A."/>
            <person name="Rosenke K."/>
        </authorList>
    </citation>
    <scope>NUCLEOTIDE SEQUENCE [LARGE SCALE GENOMIC DNA]</scope>
    <source>
        <strain evidence="7 9">JL2886</strain>
    </source>
</reference>
<dbReference type="PANTHER" id="PTHR32322:SF9">
    <property type="entry name" value="AMINO-ACID METABOLITE EFFLUX PUMP-RELATED"/>
    <property type="match status" value="1"/>
</dbReference>
<gene>
    <name evidence="7" type="ORF">JL2886_03320</name>
    <name evidence="8" type="ORF">PXK24_12080</name>
</gene>
<dbReference type="InterPro" id="IPR037185">
    <property type="entry name" value="EmrE-like"/>
</dbReference>
<dbReference type="PATRIC" id="fig|60890.4.peg.3234"/>
<evidence type="ECO:0000256" key="4">
    <source>
        <dbReference type="ARBA" id="ARBA00023136"/>
    </source>
</evidence>
<dbReference type="Pfam" id="PF00892">
    <property type="entry name" value="EamA"/>
    <property type="match status" value="1"/>
</dbReference>
<feature type="transmembrane region" description="Helical" evidence="5">
    <location>
        <begin position="210"/>
        <end position="232"/>
    </location>
</feature>
<evidence type="ECO:0000256" key="3">
    <source>
        <dbReference type="ARBA" id="ARBA00022989"/>
    </source>
</evidence>
<dbReference type="Proteomes" id="UP001218364">
    <property type="component" value="Unassembled WGS sequence"/>
</dbReference>
<feature type="transmembrane region" description="Helical" evidence="5">
    <location>
        <begin position="99"/>
        <end position="118"/>
    </location>
</feature>
<evidence type="ECO:0000313" key="9">
    <source>
        <dbReference type="Proteomes" id="UP000092565"/>
    </source>
</evidence>
<keyword evidence="3 5" id="KW-1133">Transmembrane helix</keyword>
<dbReference type="InterPro" id="IPR050638">
    <property type="entry name" value="AA-Vitamin_Transporters"/>
</dbReference>
<feature type="transmembrane region" description="Helical" evidence="5">
    <location>
        <begin position="183"/>
        <end position="204"/>
    </location>
</feature>
<dbReference type="RefSeq" id="WP_065272894.1">
    <property type="nucleotide sequence ID" value="NZ_CP015124.1"/>
</dbReference>
<evidence type="ECO:0000256" key="2">
    <source>
        <dbReference type="ARBA" id="ARBA00022692"/>
    </source>
</evidence>
<name>A0A1B0ZVN5_9RHOB</name>
<keyword evidence="4 5" id="KW-0472">Membrane</keyword>
<dbReference type="PANTHER" id="PTHR32322">
    <property type="entry name" value="INNER MEMBRANE TRANSPORTER"/>
    <property type="match status" value="1"/>
</dbReference>
<proteinExistence type="predicted"/>
<feature type="transmembrane region" description="Helical" evidence="5">
    <location>
        <begin position="266"/>
        <end position="286"/>
    </location>
</feature>
<feature type="transmembrane region" description="Helical" evidence="5">
    <location>
        <begin position="149"/>
        <end position="171"/>
    </location>
</feature>
<keyword evidence="9" id="KW-1185">Reference proteome</keyword>
<evidence type="ECO:0000313" key="10">
    <source>
        <dbReference type="Proteomes" id="UP001218364"/>
    </source>
</evidence>
<feature type="transmembrane region" description="Helical" evidence="5">
    <location>
        <begin position="239"/>
        <end position="260"/>
    </location>
</feature>
<dbReference type="GO" id="GO:0016020">
    <property type="term" value="C:membrane"/>
    <property type="evidence" value="ECO:0007669"/>
    <property type="project" value="UniProtKB-SubCell"/>
</dbReference>
<sequence length="290" mass="29584">MKLVVLVLLVLIAFAANSVLGRMAIGWGYMDAMGFGLLRLASGAVALVLLVALQSARSRSKGAGETPVAGWKDALLGGAALTLYMIGFCLAYQGLDAGLGALVLFGVVQISMFGWGALRGSRTTAGQVLGALVAFAGLAYVVWPSGPVQVPPGAAALMTLSGLGWAAYTLLGRGAGDPLRASAMNFVVATLMMLPFMLFAAASLHASPEGILLAVISGAVTSGMGYALWYRVLPELQPAVAATIQLSVPIIAILGGFVFLAEPVGLRLALGTCAVLGGIALVIWSAPRAR</sequence>
<feature type="transmembrane region" description="Helical" evidence="5">
    <location>
        <begin position="74"/>
        <end position="93"/>
    </location>
</feature>
<evidence type="ECO:0000256" key="5">
    <source>
        <dbReference type="SAM" id="Phobius"/>
    </source>
</evidence>
<reference evidence="8 10" key="2">
    <citation type="submission" date="2023-02" db="EMBL/GenBank/DDBJ databases">
        <title>Population genomics of bacteria associated with diatom.</title>
        <authorList>
            <person name="Xie J."/>
            <person name="Wang H."/>
        </authorList>
    </citation>
    <scope>NUCLEOTIDE SEQUENCE [LARGE SCALE GENOMIC DNA]</scope>
    <source>
        <strain evidence="8 10">PT47_8</strain>
    </source>
</reference>
<feature type="transmembrane region" description="Helical" evidence="5">
    <location>
        <begin position="125"/>
        <end position="143"/>
    </location>
</feature>
<dbReference type="Proteomes" id="UP000092565">
    <property type="component" value="Chromosome"/>
</dbReference>
<dbReference type="EMBL" id="JARCJK010000005">
    <property type="protein sequence ID" value="MDE4166434.1"/>
    <property type="molecule type" value="Genomic_DNA"/>
</dbReference>
<dbReference type="EMBL" id="CP015124">
    <property type="protein sequence ID" value="ANP38199.1"/>
    <property type="molecule type" value="Genomic_DNA"/>
</dbReference>
<feature type="transmembrane region" description="Helical" evidence="5">
    <location>
        <begin position="37"/>
        <end position="53"/>
    </location>
</feature>
<evidence type="ECO:0000313" key="8">
    <source>
        <dbReference type="EMBL" id="MDE4166434.1"/>
    </source>
</evidence>
<comment type="subcellular location">
    <subcellularLocation>
        <location evidence="1">Membrane</location>
        <topology evidence="1">Multi-pass membrane protein</topology>
    </subcellularLocation>
</comment>
<dbReference type="AlphaFoldDB" id="A0A1B0ZVN5"/>
<organism evidence="7 9">
    <name type="scientific">Phaeobacter gallaeciensis</name>
    <dbReference type="NCBI Taxonomy" id="60890"/>
    <lineage>
        <taxon>Bacteria</taxon>
        <taxon>Pseudomonadati</taxon>
        <taxon>Pseudomonadota</taxon>
        <taxon>Alphaproteobacteria</taxon>
        <taxon>Rhodobacterales</taxon>
        <taxon>Roseobacteraceae</taxon>
        <taxon>Phaeobacter</taxon>
    </lineage>
</organism>
<feature type="domain" description="EamA" evidence="6">
    <location>
        <begin position="156"/>
        <end position="283"/>
    </location>
</feature>
<evidence type="ECO:0000259" key="6">
    <source>
        <dbReference type="Pfam" id="PF00892"/>
    </source>
</evidence>